<dbReference type="RefSeq" id="WP_159749227.1">
    <property type="nucleotide sequence ID" value="NZ_WUQX01000001.1"/>
</dbReference>
<accession>A0A7X3MD64</accession>
<keyword evidence="1" id="KW-0472">Membrane</keyword>
<keyword evidence="1" id="KW-0812">Transmembrane</keyword>
<gene>
    <name evidence="2" type="ORF">GN277_01480</name>
</gene>
<keyword evidence="3" id="KW-1185">Reference proteome</keyword>
<reference evidence="2 3" key="1">
    <citation type="submission" date="2019-12" db="EMBL/GenBank/DDBJ databases">
        <title>Sporaefaciens musculi gen. nov., sp. nov., a novel bacterium isolated from the caecum of an obese mouse.</title>
        <authorList>
            <person name="Rasmussen T.S."/>
            <person name="Streidl T."/>
            <person name="Hitch T.C.A."/>
            <person name="Wortmann E."/>
            <person name="Deptula P."/>
            <person name="Hansen M."/>
            <person name="Nielsen D.S."/>
            <person name="Clavel T."/>
            <person name="Vogensen F.K."/>
        </authorList>
    </citation>
    <scope>NUCLEOTIDE SEQUENCE [LARGE SCALE GENOMIC DNA]</scope>
    <source>
        <strain evidence="2 3">WCA-9-b2</strain>
    </source>
</reference>
<evidence type="ECO:0000313" key="2">
    <source>
        <dbReference type="EMBL" id="MXP74152.1"/>
    </source>
</evidence>
<dbReference type="Proteomes" id="UP000460412">
    <property type="component" value="Unassembled WGS sequence"/>
</dbReference>
<sequence length="124" mass="13760">MKKTIFIIVIIIVVVSAISIHLITSPKVLGNMSKSYSEQITTTSDISFSGKSGDRIKFSFKSDIISGNLDMVLYDSVGNEVYTLDSAKALETFFTLERSDTFTLVTKCSNFIGDYKIVVYNMSD</sequence>
<comment type="caution">
    <text evidence="2">The sequence shown here is derived from an EMBL/GenBank/DDBJ whole genome shotgun (WGS) entry which is preliminary data.</text>
</comment>
<dbReference type="EMBL" id="WUQX01000001">
    <property type="protein sequence ID" value="MXP74152.1"/>
    <property type="molecule type" value="Genomic_DNA"/>
</dbReference>
<dbReference type="AlphaFoldDB" id="A0A7X3MD64"/>
<proteinExistence type="predicted"/>
<evidence type="ECO:0000313" key="3">
    <source>
        <dbReference type="Proteomes" id="UP000460412"/>
    </source>
</evidence>
<name>A0A7X3MD64_9FIRM</name>
<protein>
    <submittedName>
        <fullName evidence="2">Uncharacterized protein</fullName>
    </submittedName>
</protein>
<evidence type="ECO:0000256" key="1">
    <source>
        <dbReference type="SAM" id="Phobius"/>
    </source>
</evidence>
<feature type="transmembrane region" description="Helical" evidence="1">
    <location>
        <begin position="6"/>
        <end position="24"/>
    </location>
</feature>
<organism evidence="2 3">
    <name type="scientific">Sporofaciens musculi</name>
    <dbReference type="NCBI Taxonomy" id="2681861"/>
    <lineage>
        <taxon>Bacteria</taxon>
        <taxon>Bacillati</taxon>
        <taxon>Bacillota</taxon>
        <taxon>Clostridia</taxon>
        <taxon>Lachnospirales</taxon>
        <taxon>Lachnospiraceae</taxon>
        <taxon>Sporofaciens</taxon>
    </lineage>
</organism>
<keyword evidence="1" id="KW-1133">Transmembrane helix</keyword>